<keyword evidence="2 7" id="KW-0349">Heme</keyword>
<dbReference type="InterPro" id="IPR002401">
    <property type="entry name" value="Cyt_P450_E_grp-I"/>
</dbReference>
<feature type="transmembrane region" description="Helical" evidence="9">
    <location>
        <begin position="12"/>
        <end position="36"/>
    </location>
</feature>
<dbReference type="PANTHER" id="PTHR24291:SF50">
    <property type="entry name" value="BIFUNCTIONAL ALBAFLAVENONE MONOOXYGENASE_TERPENE SYNTHASE"/>
    <property type="match status" value="1"/>
</dbReference>
<comment type="cofactor">
    <cofactor evidence="7">
        <name>heme</name>
        <dbReference type="ChEBI" id="CHEBI:30413"/>
    </cofactor>
</comment>
<dbReference type="GO" id="GO:0005506">
    <property type="term" value="F:iron ion binding"/>
    <property type="evidence" value="ECO:0007669"/>
    <property type="project" value="InterPro"/>
</dbReference>
<dbReference type="InterPro" id="IPR050196">
    <property type="entry name" value="Cytochrome_P450_Monoox"/>
</dbReference>
<dbReference type="PROSITE" id="PS00086">
    <property type="entry name" value="CYTOCHROME_P450"/>
    <property type="match status" value="1"/>
</dbReference>
<accession>A0A8H6THG0</accession>
<evidence type="ECO:0000256" key="7">
    <source>
        <dbReference type="PIRSR" id="PIRSR602401-1"/>
    </source>
</evidence>
<evidence type="ECO:0000256" key="5">
    <source>
        <dbReference type="ARBA" id="ARBA00023004"/>
    </source>
</evidence>
<feature type="binding site" description="axial binding residue" evidence="7">
    <location>
        <position position="488"/>
    </location>
    <ligand>
        <name>heme</name>
        <dbReference type="ChEBI" id="CHEBI:30413"/>
    </ligand>
    <ligandPart>
        <name>Fe</name>
        <dbReference type="ChEBI" id="CHEBI:18248"/>
    </ligandPart>
</feature>
<evidence type="ECO:0000256" key="8">
    <source>
        <dbReference type="RuleBase" id="RU000461"/>
    </source>
</evidence>
<gene>
    <name evidence="10" type="ORF">HMN09_00232500</name>
</gene>
<evidence type="ECO:0000256" key="3">
    <source>
        <dbReference type="ARBA" id="ARBA00022723"/>
    </source>
</evidence>
<dbReference type="PRINTS" id="PR00385">
    <property type="entry name" value="P450"/>
</dbReference>
<dbReference type="EMBL" id="JACAZE010000003">
    <property type="protein sequence ID" value="KAF7318965.1"/>
    <property type="molecule type" value="Genomic_DNA"/>
</dbReference>
<proteinExistence type="inferred from homology"/>
<dbReference type="InterPro" id="IPR036396">
    <property type="entry name" value="Cyt_P450_sf"/>
</dbReference>
<name>A0A8H6THG0_MYCCL</name>
<keyword evidence="3 7" id="KW-0479">Metal-binding</keyword>
<dbReference type="GO" id="GO:0016705">
    <property type="term" value="F:oxidoreductase activity, acting on paired donors, with incorporation or reduction of molecular oxygen"/>
    <property type="evidence" value="ECO:0007669"/>
    <property type="project" value="InterPro"/>
</dbReference>
<evidence type="ECO:0000256" key="4">
    <source>
        <dbReference type="ARBA" id="ARBA00023002"/>
    </source>
</evidence>
<evidence type="ECO:0008006" key="12">
    <source>
        <dbReference type="Google" id="ProtNLM"/>
    </source>
</evidence>
<dbReference type="Pfam" id="PF00067">
    <property type="entry name" value="p450"/>
    <property type="match status" value="1"/>
</dbReference>
<dbReference type="SUPFAM" id="SSF48264">
    <property type="entry name" value="Cytochrome P450"/>
    <property type="match status" value="1"/>
</dbReference>
<evidence type="ECO:0000256" key="9">
    <source>
        <dbReference type="SAM" id="Phobius"/>
    </source>
</evidence>
<dbReference type="Gene3D" id="1.10.630.10">
    <property type="entry name" value="Cytochrome P450"/>
    <property type="match status" value="1"/>
</dbReference>
<evidence type="ECO:0000256" key="6">
    <source>
        <dbReference type="ARBA" id="ARBA00023033"/>
    </source>
</evidence>
<protein>
    <recommendedName>
        <fullName evidence="12">Cytochrome P450</fullName>
    </recommendedName>
</protein>
<comment type="caution">
    <text evidence="10">The sequence shown here is derived from an EMBL/GenBank/DDBJ whole genome shotgun (WGS) entry which is preliminary data.</text>
</comment>
<keyword evidence="11" id="KW-1185">Reference proteome</keyword>
<evidence type="ECO:0000313" key="10">
    <source>
        <dbReference type="EMBL" id="KAF7318965.1"/>
    </source>
</evidence>
<keyword evidence="6 8" id="KW-0503">Monooxygenase</keyword>
<dbReference type="GO" id="GO:0004497">
    <property type="term" value="F:monooxygenase activity"/>
    <property type="evidence" value="ECO:0007669"/>
    <property type="project" value="UniProtKB-KW"/>
</dbReference>
<reference evidence="10" key="1">
    <citation type="submission" date="2020-05" db="EMBL/GenBank/DDBJ databases">
        <title>Mycena genomes resolve the evolution of fungal bioluminescence.</title>
        <authorList>
            <person name="Tsai I.J."/>
        </authorList>
    </citation>
    <scope>NUCLEOTIDE SEQUENCE</scope>
    <source>
        <strain evidence="10">110903Hualien_Pintung</strain>
    </source>
</reference>
<keyword evidence="9" id="KW-0812">Transmembrane</keyword>
<dbReference type="Proteomes" id="UP000613580">
    <property type="component" value="Unassembled WGS sequence"/>
</dbReference>
<keyword evidence="9" id="KW-0472">Membrane</keyword>
<organism evidence="10 11">
    <name type="scientific">Mycena chlorophos</name>
    <name type="common">Agaric fungus</name>
    <name type="synonym">Agaricus chlorophos</name>
    <dbReference type="NCBI Taxonomy" id="658473"/>
    <lineage>
        <taxon>Eukaryota</taxon>
        <taxon>Fungi</taxon>
        <taxon>Dikarya</taxon>
        <taxon>Basidiomycota</taxon>
        <taxon>Agaricomycotina</taxon>
        <taxon>Agaricomycetes</taxon>
        <taxon>Agaricomycetidae</taxon>
        <taxon>Agaricales</taxon>
        <taxon>Marasmiineae</taxon>
        <taxon>Mycenaceae</taxon>
        <taxon>Mycena</taxon>
    </lineage>
</organism>
<sequence length="553" mass="61771">MSSLFSDLPQVHVLSVVGGVVALLLVAKAVALLNVLTSKAHFPRIYTAFHPLAIPGAVLPTSTLTTGRSWHWTRRFSTYVTAHSETIDLVPLLSGVPSIWTTNVDIARQVVVGSHRTKFQKPEWSGAPFTLSSIRRRDSSYSPVASRVWGMNVLSADGATWRTHRRVVGPAFGPELYKLVWQQSRSTYHDFMNVEGWDRDGRKSVDVPAIQTITSKFTFLLISSCGLGFPSSTWATPPNTKDGGITMLEALDLVINNHITLLVLPNWAFRLPLPYLRRIRQARERLMVFMHEQIAERKADIISGKQLRADAFTMLVNANQDEDAKYALSDKEIIGNIFVLMAAGHESTSHALSGTLGFLALHESIQDEILQQIIEVVGTERDPIYEDYSKLNKVLAAFYETARMFPAAHVMIREAKEDTILQVPNPVGEEGTTAVPIQKGTQIIVDTIGLQYNMRYNDRPEEYRPSRWYDLSGDSEAFTAFSIGPRACLGRRFASTEAVCFLSLVLRDFRVSPLLNEGETVEGWKARALDGEILMTLGLRDIPLRFERRSGLA</sequence>
<comment type="similarity">
    <text evidence="1 8">Belongs to the cytochrome P450 family.</text>
</comment>
<evidence type="ECO:0000256" key="1">
    <source>
        <dbReference type="ARBA" id="ARBA00010617"/>
    </source>
</evidence>
<keyword evidence="5 7" id="KW-0408">Iron</keyword>
<evidence type="ECO:0000256" key="2">
    <source>
        <dbReference type="ARBA" id="ARBA00022617"/>
    </source>
</evidence>
<dbReference type="PRINTS" id="PR00463">
    <property type="entry name" value="EP450I"/>
</dbReference>
<dbReference type="InterPro" id="IPR001128">
    <property type="entry name" value="Cyt_P450"/>
</dbReference>
<keyword evidence="4 8" id="KW-0560">Oxidoreductase</keyword>
<dbReference type="AlphaFoldDB" id="A0A8H6THG0"/>
<dbReference type="OrthoDB" id="1470350at2759"/>
<evidence type="ECO:0000313" key="11">
    <source>
        <dbReference type="Proteomes" id="UP000613580"/>
    </source>
</evidence>
<dbReference type="InterPro" id="IPR017972">
    <property type="entry name" value="Cyt_P450_CS"/>
</dbReference>
<keyword evidence="9" id="KW-1133">Transmembrane helix</keyword>
<dbReference type="PANTHER" id="PTHR24291">
    <property type="entry name" value="CYTOCHROME P450 FAMILY 4"/>
    <property type="match status" value="1"/>
</dbReference>
<dbReference type="GO" id="GO:0020037">
    <property type="term" value="F:heme binding"/>
    <property type="evidence" value="ECO:0007669"/>
    <property type="project" value="InterPro"/>
</dbReference>